<gene>
    <name evidence="1" type="ORF">AB6A40_002168</name>
</gene>
<reference evidence="1 2" key="1">
    <citation type="submission" date="2024-08" db="EMBL/GenBank/DDBJ databases">
        <title>Gnathostoma spinigerum genome.</title>
        <authorList>
            <person name="Gonzalez-Bertolin B."/>
            <person name="Monzon S."/>
            <person name="Zaballos A."/>
            <person name="Jimenez P."/>
            <person name="Dekumyoy P."/>
            <person name="Varona S."/>
            <person name="Cuesta I."/>
            <person name="Sumanam S."/>
            <person name="Adisakwattana P."/>
            <person name="Gasser R.B."/>
            <person name="Hernandez-Gonzalez A."/>
            <person name="Young N.D."/>
            <person name="Perteguer M.J."/>
        </authorList>
    </citation>
    <scope>NUCLEOTIDE SEQUENCE [LARGE SCALE GENOMIC DNA]</scope>
    <source>
        <strain evidence="1">AL3</strain>
        <tissue evidence="1">Liver</tissue>
    </source>
</reference>
<accession>A0ABD6EBE0</accession>
<keyword evidence="2" id="KW-1185">Reference proteome</keyword>
<sequence length="100" mass="11325">MLNLGVDDLLVEVLHEGPWNRLNIILEFSNIPHNTTVETILLGGRDDGVGVFPNHNGIVVYSVKNLLLDEWSPNADNDPISPFKPSKFYREIVISHHKRI</sequence>
<evidence type="ECO:0000313" key="1">
    <source>
        <dbReference type="EMBL" id="MFH4975459.1"/>
    </source>
</evidence>
<dbReference type="Proteomes" id="UP001608902">
    <property type="component" value="Unassembled WGS sequence"/>
</dbReference>
<dbReference type="AlphaFoldDB" id="A0ABD6EBE0"/>
<dbReference type="EMBL" id="JBGFUD010000917">
    <property type="protein sequence ID" value="MFH4975459.1"/>
    <property type="molecule type" value="Genomic_DNA"/>
</dbReference>
<protein>
    <submittedName>
        <fullName evidence="1">Uncharacterized protein</fullName>
    </submittedName>
</protein>
<comment type="caution">
    <text evidence="1">The sequence shown here is derived from an EMBL/GenBank/DDBJ whole genome shotgun (WGS) entry which is preliminary data.</text>
</comment>
<evidence type="ECO:0000313" key="2">
    <source>
        <dbReference type="Proteomes" id="UP001608902"/>
    </source>
</evidence>
<proteinExistence type="predicted"/>
<name>A0ABD6EBE0_9BILA</name>
<organism evidence="1 2">
    <name type="scientific">Gnathostoma spinigerum</name>
    <dbReference type="NCBI Taxonomy" id="75299"/>
    <lineage>
        <taxon>Eukaryota</taxon>
        <taxon>Metazoa</taxon>
        <taxon>Ecdysozoa</taxon>
        <taxon>Nematoda</taxon>
        <taxon>Chromadorea</taxon>
        <taxon>Rhabditida</taxon>
        <taxon>Spirurina</taxon>
        <taxon>Gnathostomatomorpha</taxon>
        <taxon>Gnathostomatoidea</taxon>
        <taxon>Gnathostomatidae</taxon>
        <taxon>Gnathostoma</taxon>
    </lineage>
</organism>